<comment type="caution">
    <text evidence="6">The sequence shown here is derived from an EMBL/GenBank/DDBJ whole genome shotgun (WGS) entry which is preliminary data.</text>
</comment>
<gene>
    <name evidence="6" type="ORF">ACFFN0_08045</name>
</gene>
<dbReference type="InterPro" id="IPR027417">
    <property type="entry name" value="P-loop_NTPase"/>
</dbReference>
<dbReference type="RefSeq" id="WP_141337720.1">
    <property type="nucleotide sequence ID" value="NZ_JBHMAX010000015.1"/>
</dbReference>
<feature type="domain" description="ABC transporter" evidence="5">
    <location>
        <begin position="2"/>
        <end position="237"/>
    </location>
</feature>
<dbReference type="EMBL" id="JBHMAX010000015">
    <property type="protein sequence ID" value="MFB9731993.1"/>
    <property type="molecule type" value="Genomic_DNA"/>
</dbReference>
<reference evidence="6 7" key="1">
    <citation type="submission" date="2024-09" db="EMBL/GenBank/DDBJ databases">
        <authorList>
            <person name="Sun Q."/>
            <person name="Mori K."/>
        </authorList>
    </citation>
    <scope>NUCLEOTIDE SEQUENCE [LARGE SCALE GENOMIC DNA]</scope>
    <source>
        <strain evidence="6 7">JCM 12763</strain>
    </source>
</reference>
<evidence type="ECO:0000256" key="3">
    <source>
        <dbReference type="ARBA" id="ARBA00022741"/>
    </source>
</evidence>
<keyword evidence="3" id="KW-0547">Nucleotide-binding</keyword>
<evidence type="ECO:0000313" key="6">
    <source>
        <dbReference type="EMBL" id="MFB9731993.1"/>
    </source>
</evidence>
<dbReference type="SUPFAM" id="SSF52540">
    <property type="entry name" value="P-loop containing nucleoside triphosphate hydrolases"/>
    <property type="match status" value="1"/>
</dbReference>
<comment type="similarity">
    <text evidence="1">Belongs to the ABC transporter superfamily.</text>
</comment>
<dbReference type="InterPro" id="IPR003439">
    <property type="entry name" value="ABC_transporter-like_ATP-bd"/>
</dbReference>
<dbReference type="PROSITE" id="PS50893">
    <property type="entry name" value="ABC_TRANSPORTER_2"/>
    <property type="match status" value="1"/>
</dbReference>
<dbReference type="Proteomes" id="UP001589613">
    <property type="component" value="Unassembled WGS sequence"/>
</dbReference>
<dbReference type="Gene3D" id="3.40.50.300">
    <property type="entry name" value="P-loop containing nucleotide triphosphate hydrolases"/>
    <property type="match status" value="1"/>
</dbReference>
<keyword evidence="7" id="KW-1185">Reference proteome</keyword>
<accession>A0ABV5V2G0</accession>
<dbReference type="PANTHER" id="PTHR43117:SF4">
    <property type="entry name" value="OSMOPROTECTANT IMPORT ATP-BINDING PROTEIN OSMV"/>
    <property type="match status" value="1"/>
</dbReference>
<dbReference type="SMART" id="SM00382">
    <property type="entry name" value="AAA"/>
    <property type="match status" value="1"/>
</dbReference>
<dbReference type="PANTHER" id="PTHR43117">
    <property type="entry name" value="OSMOPROTECTANT IMPORT ATP-BINDING PROTEIN OSMV"/>
    <property type="match status" value="1"/>
</dbReference>
<dbReference type="GO" id="GO:0005524">
    <property type="term" value="F:ATP binding"/>
    <property type="evidence" value="ECO:0007669"/>
    <property type="project" value="UniProtKB-KW"/>
</dbReference>
<name>A0ABV5V2G0_9MICO</name>
<keyword evidence="4 6" id="KW-0067">ATP-binding</keyword>
<keyword evidence="2" id="KW-0813">Transport</keyword>
<dbReference type="PROSITE" id="PS00211">
    <property type="entry name" value="ABC_TRANSPORTER_1"/>
    <property type="match status" value="1"/>
</dbReference>
<evidence type="ECO:0000313" key="7">
    <source>
        <dbReference type="Proteomes" id="UP001589613"/>
    </source>
</evidence>
<protein>
    <submittedName>
        <fullName evidence="6">ABC transporter ATP-binding protein</fullName>
    </submittedName>
</protein>
<evidence type="ECO:0000256" key="2">
    <source>
        <dbReference type="ARBA" id="ARBA00022448"/>
    </source>
</evidence>
<organism evidence="6 7">
    <name type="scientific">Ornithinimicrobium kibberense</name>
    <dbReference type="NCBI Taxonomy" id="282060"/>
    <lineage>
        <taxon>Bacteria</taxon>
        <taxon>Bacillati</taxon>
        <taxon>Actinomycetota</taxon>
        <taxon>Actinomycetes</taxon>
        <taxon>Micrococcales</taxon>
        <taxon>Ornithinimicrobiaceae</taxon>
        <taxon>Ornithinimicrobium</taxon>
    </lineage>
</organism>
<dbReference type="InterPro" id="IPR003593">
    <property type="entry name" value="AAA+_ATPase"/>
</dbReference>
<evidence type="ECO:0000256" key="1">
    <source>
        <dbReference type="ARBA" id="ARBA00005417"/>
    </source>
</evidence>
<dbReference type="InterPro" id="IPR017871">
    <property type="entry name" value="ABC_transporter-like_CS"/>
</dbReference>
<dbReference type="Pfam" id="PF00005">
    <property type="entry name" value="ABC_tran"/>
    <property type="match status" value="1"/>
</dbReference>
<evidence type="ECO:0000256" key="4">
    <source>
        <dbReference type="ARBA" id="ARBA00022840"/>
    </source>
</evidence>
<sequence length="367" mass="38993">MIRFEDVTKRYADGTVAVDDLSLEVPRGGITVLVGPSGCGKTTSLRMINRMVEPTSGRILLEGEDISRRPAAQLRRHIGYVIQHAGLFPHRTVLANVMTVPRLLGWDRGKARAAAIEAIEKVGLTQDQAKRYPAQLSGGQQQRVGVARALAGDPTVVLMDEPFSAVDPIVRGDLQAEVRRLQQDLGITIVMVTHDIDEALTLGDKIAVMGYGGHLAQFASPAELLAEPADDFVADFVGKDRGYRALSFAAPDVPVRQERTVRVGESVAAGSGWVLVADEEGMPQGWVDVAGWGGPVPAEKVRRFGTVAEAGASARTLLDAALSSPSGRGVVVEDGHLVGTVTADEVLAAMRREGHVATPPGRPGETP</sequence>
<evidence type="ECO:0000259" key="5">
    <source>
        <dbReference type="PROSITE" id="PS50893"/>
    </source>
</evidence>
<proteinExistence type="inferred from homology"/>